<feature type="transmembrane region" description="Helical" evidence="1">
    <location>
        <begin position="281"/>
        <end position="307"/>
    </location>
</feature>
<keyword evidence="1" id="KW-1133">Transmembrane helix</keyword>
<organism evidence="4 5">
    <name type="scientific">Candidatus Fimiplasma intestinipullorum</name>
    <dbReference type="NCBI Taxonomy" id="2840825"/>
    <lineage>
        <taxon>Bacteria</taxon>
        <taxon>Bacillati</taxon>
        <taxon>Bacillota</taxon>
        <taxon>Clostridia</taxon>
        <taxon>Eubacteriales</taxon>
        <taxon>Candidatus Fimiplasma</taxon>
    </lineage>
</organism>
<dbReference type="Gene3D" id="3.30.70.270">
    <property type="match status" value="1"/>
</dbReference>
<dbReference type="SUPFAM" id="SSF141868">
    <property type="entry name" value="EAL domain-like"/>
    <property type="match status" value="1"/>
</dbReference>
<feature type="transmembrane region" description="Helical" evidence="1">
    <location>
        <begin position="14"/>
        <end position="33"/>
    </location>
</feature>
<dbReference type="Pfam" id="PF00990">
    <property type="entry name" value="GGDEF"/>
    <property type="match status" value="1"/>
</dbReference>
<dbReference type="PROSITE" id="PS50887">
    <property type="entry name" value="GGDEF"/>
    <property type="match status" value="1"/>
</dbReference>
<dbReference type="Proteomes" id="UP000824175">
    <property type="component" value="Unassembled WGS sequence"/>
</dbReference>
<feature type="domain" description="GGDEF" evidence="3">
    <location>
        <begin position="346"/>
        <end position="478"/>
    </location>
</feature>
<dbReference type="Pfam" id="PF00563">
    <property type="entry name" value="EAL"/>
    <property type="match status" value="1"/>
</dbReference>
<dbReference type="SMART" id="SM00052">
    <property type="entry name" value="EAL"/>
    <property type="match status" value="1"/>
</dbReference>
<dbReference type="InterPro" id="IPR043128">
    <property type="entry name" value="Rev_trsase/Diguanyl_cyclase"/>
</dbReference>
<proteinExistence type="predicted"/>
<dbReference type="Gene3D" id="3.20.20.450">
    <property type="entry name" value="EAL domain"/>
    <property type="match status" value="1"/>
</dbReference>
<evidence type="ECO:0000256" key="1">
    <source>
        <dbReference type="SAM" id="Phobius"/>
    </source>
</evidence>
<accession>A0A9D1HKQ8</accession>
<evidence type="ECO:0000259" key="2">
    <source>
        <dbReference type="PROSITE" id="PS50883"/>
    </source>
</evidence>
<dbReference type="NCBIfam" id="TIGR00254">
    <property type="entry name" value="GGDEF"/>
    <property type="match status" value="1"/>
</dbReference>
<dbReference type="PROSITE" id="PS50883">
    <property type="entry name" value="EAL"/>
    <property type="match status" value="1"/>
</dbReference>
<dbReference type="PANTHER" id="PTHR33121:SF79">
    <property type="entry name" value="CYCLIC DI-GMP PHOSPHODIESTERASE PDED-RELATED"/>
    <property type="match status" value="1"/>
</dbReference>
<name>A0A9D1HKQ8_9FIRM</name>
<dbReference type="PANTHER" id="PTHR33121">
    <property type="entry name" value="CYCLIC DI-GMP PHOSPHODIESTERASE PDEF"/>
    <property type="match status" value="1"/>
</dbReference>
<dbReference type="GO" id="GO:0071111">
    <property type="term" value="F:cyclic-guanylate-specific phosphodiesterase activity"/>
    <property type="evidence" value="ECO:0007669"/>
    <property type="project" value="InterPro"/>
</dbReference>
<dbReference type="InterPro" id="IPR029787">
    <property type="entry name" value="Nucleotide_cyclase"/>
</dbReference>
<comment type="caution">
    <text evidence="4">The sequence shown here is derived from an EMBL/GenBank/DDBJ whole genome shotgun (WGS) entry which is preliminary data.</text>
</comment>
<evidence type="ECO:0000313" key="4">
    <source>
        <dbReference type="EMBL" id="HIU12452.1"/>
    </source>
</evidence>
<dbReference type="InterPro" id="IPR035919">
    <property type="entry name" value="EAL_sf"/>
</dbReference>
<dbReference type="Gene3D" id="3.30.450.20">
    <property type="entry name" value="PAS domain"/>
    <property type="match status" value="2"/>
</dbReference>
<protein>
    <submittedName>
        <fullName evidence="4">GGDEF domain-containing protein</fullName>
    </submittedName>
</protein>
<dbReference type="InterPro" id="IPR000160">
    <property type="entry name" value="GGDEF_dom"/>
</dbReference>
<dbReference type="SUPFAM" id="SSF55073">
    <property type="entry name" value="Nucleotide cyclase"/>
    <property type="match status" value="1"/>
</dbReference>
<dbReference type="InterPro" id="IPR050706">
    <property type="entry name" value="Cyclic-di-GMP_PDE-like"/>
</dbReference>
<dbReference type="InterPro" id="IPR001633">
    <property type="entry name" value="EAL_dom"/>
</dbReference>
<sequence length="745" mass="86418">MRSPRKAQRAINQMVLYLGVAVIVVFMVLYLLFHSFHHSRMATMEKLVQNIANQYEASIDLKMTGDLRILETLGSLLNISDPLAMEETLRAQTLDDDINTFVSIGYIDSQYQAMLCYQTDDSIHQVDMQDYPEVTKALSGKTVITDLIQDPYTDTYMSYYLVPVRRDEQVVGALIASNHVIVLHEIIEDPILNSGGLVHLIHDDGTYILPPRETLVPNQTTNVFETYGAQQQVLDRLSNHQDDIEPFHYMNEDYLVMFKYLNINDWYLICVIPQSALGTNYFVLFLLILLLSIVLLIIFGLFAFYMYRTLTANSKELSRLALHDQLTGLYNTYRFKQEVKARLDKRPSGVVILNIYHFRFVNELLGYSQANEVLMMIGQKLLTMIDPEREIVARDTKDHFLLFLQGDELSIEERLISVMEDLRTYYHLHLKSNLLHFNAGVKMIGDGEEDVDALLSHALFALNEEGDDPEREIHFYDASLQDEENLANYAETYMYEALREGGFELFLQPQLDMHTKRVIRAEALVRWKLKNGTYLKPNQFIPVFERNGFCCELDLYMFEKVCQLMARWHKEGRQMLGISINQTRLLFYRDDYVPRLKALVAHYEIDPRWITIEMIESLMADLPDKIMQVVDQLREVGFRISLDDFGHGYSNFNTLQNYRVDELKLDKGFLSNDRSDTKRRELIVGGLVRLSRGLHIQTVMEGIENQADEDFVQIVGCDIGQGYYYDAPLAVSEFEKKYQEKVVSQ</sequence>
<dbReference type="AlphaFoldDB" id="A0A9D1HKQ8"/>
<keyword evidence="1" id="KW-0472">Membrane</keyword>
<reference evidence="4" key="1">
    <citation type="submission" date="2020-10" db="EMBL/GenBank/DDBJ databases">
        <authorList>
            <person name="Gilroy R."/>
        </authorList>
    </citation>
    <scope>NUCLEOTIDE SEQUENCE</scope>
    <source>
        <strain evidence="4">CHK195-11698</strain>
    </source>
</reference>
<evidence type="ECO:0000259" key="3">
    <source>
        <dbReference type="PROSITE" id="PS50887"/>
    </source>
</evidence>
<dbReference type="EMBL" id="DVMJ01000001">
    <property type="protein sequence ID" value="HIU12452.1"/>
    <property type="molecule type" value="Genomic_DNA"/>
</dbReference>
<dbReference type="SMART" id="SM00267">
    <property type="entry name" value="GGDEF"/>
    <property type="match status" value="1"/>
</dbReference>
<dbReference type="CDD" id="cd01948">
    <property type="entry name" value="EAL"/>
    <property type="match status" value="1"/>
</dbReference>
<keyword evidence="1" id="KW-0812">Transmembrane</keyword>
<reference evidence="4" key="2">
    <citation type="journal article" date="2021" name="PeerJ">
        <title>Extensive microbial diversity within the chicken gut microbiome revealed by metagenomics and culture.</title>
        <authorList>
            <person name="Gilroy R."/>
            <person name="Ravi A."/>
            <person name="Getino M."/>
            <person name="Pursley I."/>
            <person name="Horton D.L."/>
            <person name="Alikhan N.F."/>
            <person name="Baker D."/>
            <person name="Gharbi K."/>
            <person name="Hall N."/>
            <person name="Watson M."/>
            <person name="Adriaenssens E.M."/>
            <person name="Foster-Nyarko E."/>
            <person name="Jarju S."/>
            <person name="Secka A."/>
            <person name="Antonio M."/>
            <person name="Oren A."/>
            <person name="Chaudhuri R.R."/>
            <person name="La Ragione R."/>
            <person name="Hildebrand F."/>
            <person name="Pallen M.J."/>
        </authorList>
    </citation>
    <scope>NUCLEOTIDE SEQUENCE</scope>
    <source>
        <strain evidence="4">CHK195-11698</strain>
    </source>
</reference>
<gene>
    <name evidence="4" type="ORF">IAD15_00025</name>
</gene>
<feature type="domain" description="EAL" evidence="2">
    <location>
        <begin position="487"/>
        <end position="742"/>
    </location>
</feature>
<evidence type="ECO:0000313" key="5">
    <source>
        <dbReference type="Proteomes" id="UP000824175"/>
    </source>
</evidence>